<dbReference type="PANTHER" id="PTHR34978">
    <property type="entry name" value="POSSIBLE SENSOR-TRANSDUCER PROTEIN BLAR"/>
    <property type="match status" value="1"/>
</dbReference>
<evidence type="ECO:0000256" key="2">
    <source>
        <dbReference type="SAM" id="Phobius"/>
    </source>
</evidence>
<dbReference type="PANTHER" id="PTHR34978:SF3">
    <property type="entry name" value="SLR0241 PROTEIN"/>
    <property type="match status" value="1"/>
</dbReference>
<keyword evidence="5" id="KW-1185">Reference proteome</keyword>
<keyword evidence="2" id="KW-0472">Membrane</keyword>
<comment type="caution">
    <text evidence="4">The sequence shown here is derived from an EMBL/GenBank/DDBJ whole genome shotgun (WGS) entry which is preliminary data.</text>
</comment>
<name>A0ABR6DRG5_9FLAO</name>
<evidence type="ECO:0000256" key="1">
    <source>
        <dbReference type="SAM" id="Coils"/>
    </source>
</evidence>
<feature type="transmembrane region" description="Helical" evidence="2">
    <location>
        <begin position="101"/>
        <end position="121"/>
    </location>
</feature>
<dbReference type="InterPro" id="IPR008756">
    <property type="entry name" value="Peptidase_M56"/>
</dbReference>
<evidence type="ECO:0000313" key="5">
    <source>
        <dbReference type="Proteomes" id="UP000555003"/>
    </source>
</evidence>
<dbReference type="CDD" id="cd07341">
    <property type="entry name" value="M56_BlaR1_MecR1_like"/>
    <property type="match status" value="1"/>
</dbReference>
<dbReference type="EMBL" id="JACJIS010000002">
    <property type="protein sequence ID" value="MBA9074059.1"/>
    <property type="molecule type" value="Genomic_DNA"/>
</dbReference>
<dbReference type="RefSeq" id="WP_182493692.1">
    <property type="nucleotide sequence ID" value="NZ_JACJIS010000002.1"/>
</dbReference>
<dbReference type="Proteomes" id="UP000555003">
    <property type="component" value="Unassembled WGS sequence"/>
</dbReference>
<evidence type="ECO:0000259" key="3">
    <source>
        <dbReference type="Pfam" id="PF05569"/>
    </source>
</evidence>
<feature type="transmembrane region" description="Helical" evidence="2">
    <location>
        <begin position="37"/>
        <end position="54"/>
    </location>
</feature>
<dbReference type="Pfam" id="PF05569">
    <property type="entry name" value="Peptidase_M56"/>
    <property type="match status" value="1"/>
</dbReference>
<evidence type="ECO:0000313" key="4">
    <source>
        <dbReference type="EMBL" id="MBA9074059.1"/>
    </source>
</evidence>
<organism evidence="4 5">
    <name type="scientific">Flavobacterium gossypii</name>
    <dbReference type="NCBI Taxonomy" id="1646119"/>
    <lineage>
        <taxon>Bacteria</taxon>
        <taxon>Pseudomonadati</taxon>
        <taxon>Bacteroidota</taxon>
        <taxon>Flavobacteriia</taxon>
        <taxon>Flavobacteriales</taxon>
        <taxon>Flavobacteriaceae</taxon>
        <taxon>Flavobacterium</taxon>
    </lineage>
</organism>
<keyword evidence="1" id="KW-0175">Coiled coil</keyword>
<accession>A0ABR6DRG5</accession>
<sequence length="544" mass="63323">MENFILYFAKASALLAVFFLAYYFLLRKETFFTSNRWFLLAGILTSLALPLVIFKKIVWTEPVVRHYVPVETGAYPMTYVSDFPKTEIPPIIQEPSLEINWLYVVAGIYLIGMLFFLGKFIRDFWALKKIFKNQTIETCGSFKLVDTDRIQSPFSFFNYIVYNSNRFRQEELDNILEHEKVHSSQMHSADMIISQLFCIAFWFNPFAWLHKKAIVQNLEFIADSTALKMVSDRIIYQKTLLKVSAPHHCIPITNHFFQSLIKKRIVMLNTDQSKKRNSWKYAIVLPLLTVFMLQFQVETVAQEKSSKKAIQETNPYEFKIDKNSTDDYLKLQSEIFKKNNGIDVKFSKVKRNADKEIVAIKTTYKDKDGNSGNSYLKSDEPIQPFVLKKEDDKVVISSPKNTFYGRTTNGSSVVVSADKLEMPTPPTPPTPPVMPAMPAMPNTPPVPQFPTPPMPPTVAYNEDSKEWKEFEKKMKEFETKMEAKDGEMAKFEKAMEKYGEEMEAAFSKDFEKQMEEFEKKMEIFEEQMEAYAKQMEEQMEKNLR</sequence>
<proteinExistence type="predicted"/>
<gene>
    <name evidence="4" type="ORF">GGR22_002226</name>
</gene>
<reference evidence="4 5" key="1">
    <citation type="submission" date="2020-08" db="EMBL/GenBank/DDBJ databases">
        <title>Genomic Encyclopedia of Type Strains, Phase IV (KMG-IV): sequencing the most valuable type-strain genomes for metagenomic binning, comparative biology and taxonomic classification.</title>
        <authorList>
            <person name="Goeker M."/>
        </authorList>
    </citation>
    <scope>NUCLEOTIDE SEQUENCE [LARGE SCALE GENOMIC DNA]</scope>
    <source>
        <strain evidence="4 5">DSM 100397</strain>
    </source>
</reference>
<feature type="domain" description="Peptidase M56" evidence="3">
    <location>
        <begin position="101"/>
        <end position="268"/>
    </location>
</feature>
<protein>
    <recommendedName>
        <fullName evidence="3">Peptidase M56 domain-containing protein</fullName>
    </recommendedName>
</protein>
<keyword evidence="2" id="KW-1133">Transmembrane helix</keyword>
<feature type="transmembrane region" description="Helical" evidence="2">
    <location>
        <begin position="6"/>
        <end position="25"/>
    </location>
</feature>
<feature type="coiled-coil region" evidence="1">
    <location>
        <begin position="474"/>
        <end position="541"/>
    </location>
</feature>
<dbReference type="InterPro" id="IPR052173">
    <property type="entry name" value="Beta-lactam_resp_regulator"/>
</dbReference>
<keyword evidence="2" id="KW-0812">Transmembrane</keyword>